<comment type="caution">
    <text evidence="5">The sequence shown here is derived from an EMBL/GenBank/DDBJ whole genome shotgun (WGS) entry which is preliminary data.</text>
</comment>
<sequence>MTQHPVSASAATTIDPIQTLPELLAWRATQSPEHEAYREFDVVTQQWRSLNWGQTLAEVRGWQGALATSGIQSGQRVAILLPNGFNAMRIDQATLAQGAVPVPLHAIDNPGSIAYILSDCAASLLMLGQVAQWQQIQAAAMQAGISLDALHTVICTEASTQELGATGLAAPQPRLLTLSDWLDAGRSTPLDPGKANAAGPGPEDLATIVYTSGTTGKPKGVMLTHQNVLANVKSIYPCVTPLPEDIFLSFLPLSHTFERTTGYYLPIASGSTVVYARSVQQLAEDMKLVRPTVLISVPRIYERVHTRLLEMLSKSGFKQRLFEAAQAEGWKRFRAAQGLTGETAEDAAQAARAGWLRVLPWALLRRLVAQPLLARFGGRIRIAVSGGAPLAPAQARCFLGLGLPLLQGYGMTETSPVVAANRPGDNDPATVGRALPRVQVRIGDNRELQVRGPSVMRGYWNRPEDTARVLDAEGWLSTGDQAEINAQGRIRILGRIKEIIVTSTGEKVPPGDLEQAILADPLFEQVFVVGEQRPYIAAVAVVQTEEWAKFAQSLGLVPLAEQSLTAPEVLAAVLKRIERATGSFPHYAVPRAVTLTREPWTIENGLMTPTLKLKRNNLIARFESAIEVMYRKRGA</sequence>
<reference evidence="5 6" key="1">
    <citation type="submission" date="2014-02" db="EMBL/GenBank/DDBJ databases">
        <title>Draft Genome of Hylemonella gracilis isolated from the Niagara River.</title>
        <authorList>
            <person name="Pawlowski D.R."/>
            <person name="Koudelka G.B."/>
        </authorList>
    </citation>
    <scope>NUCLEOTIDE SEQUENCE [LARGE SCALE GENOMIC DNA]</scope>
    <source>
        <strain evidence="5 6">Niagara R</strain>
    </source>
</reference>
<dbReference type="InterPro" id="IPR045851">
    <property type="entry name" value="AMP-bd_C_sf"/>
</dbReference>
<dbReference type="InterPro" id="IPR020459">
    <property type="entry name" value="AMP-binding"/>
</dbReference>
<dbReference type="Pfam" id="PF00501">
    <property type="entry name" value="AMP-binding"/>
    <property type="match status" value="1"/>
</dbReference>
<dbReference type="GO" id="GO:0016020">
    <property type="term" value="C:membrane"/>
    <property type="evidence" value="ECO:0007669"/>
    <property type="project" value="TreeGrafter"/>
</dbReference>
<dbReference type="PANTHER" id="PTHR43272">
    <property type="entry name" value="LONG-CHAIN-FATTY-ACID--COA LIGASE"/>
    <property type="match status" value="1"/>
</dbReference>
<evidence type="ECO:0000259" key="4">
    <source>
        <dbReference type="Pfam" id="PF00501"/>
    </source>
</evidence>
<evidence type="ECO:0000256" key="1">
    <source>
        <dbReference type="ARBA" id="ARBA00022741"/>
    </source>
</evidence>
<keyword evidence="1" id="KW-0547">Nucleotide-binding</keyword>
<dbReference type="eggNOG" id="COG1022">
    <property type="taxonomic scope" value="Bacteria"/>
</dbReference>
<dbReference type="Pfam" id="PF23562">
    <property type="entry name" value="AMP-binding_C_3"/>
    <property type="match status" value="1"/>
</dbReference>
<dbReference type="Gene3D" id="3.40.50.12780">
    <property type="entry name" value="N-terminal domain of ligase-like"/>
    <property type="match status" value="1"/>
</dbReference>
<gene>
    <name evidence="5" type="ORF">AZ34_11410</name>
</gene>
<dbReference type="PANTHER" id="PTHR43272:SF33">
    <property type="entry name" value="AMP-BINDING DOMAIN-CONTAINING PROTEIN-RELATED"/>
    <property type="match status" value="1"/>
</dbReference>
<dbReference type="Proteomes" id="UP000023268">
    <property type="component" value="Unassembled WGS sequence"/>
</dbReference>
<dbReference type="OrthoDB" id="9766486at2"/>
<dbReference type="AlphaFoldDB" id="A0A016XIB1"/>
<accession>A0A016XIB1</accession>
<dbReference type="EMBL" id="JEMG01000001">
    <property type="protein sequence ID" value="EYC51625.1"/>
    <property type="molecule type" value="Genomic_DNA"/>
</dbReference>
<evidence type="ECO:0000256" key="2">
    <source>
        <dbReference type="ARBA" id="ARBA00022840"/>
    </source>
</evidence>
<dbReference type="RefSeq" id="WP_051509712.1">
    <property type="nucleotide sequence ID" value="NZ_JEMG01000001.1"/>
</dbReference>
<name>A0A016XIB1_9BURK</name>
<evidence type="ECO:0000313" key="5">
    <source>
        <dbReference type="EMBL" id="EYC51625.1"/>
    </source>
</evidence>
<dbReference type="InterPro" id="IPR000873">
    <property type="entry name" value="AMP-dep_synth/lig_dom"/>
</dbReference>
<dbReference type="InterPro" id="IPR020845">
    <property type="entry name" value="AMP-binding_CS"/>
</dbReference>
<evidence type="ECO:0000256" key="3">
    <source>
        <dbReference type="ARBA" id="ARBA00024484"/>
    </source>
</evidence>
<dbReference type="Gene3D" id="3.30.300.30">
    <property type="match status" value="1"/>
</dbReference>
<evidence type="ECO:0000313" key="6">
    <source>
        <dbReference type="Proteomes" id="UP000023268"/>
    </source>
</evidence>
<dbReference type="STRING" id="1458275.AZ34_11410"/>
<dbReference type="PRINTS" id="PR00154">
    <property type="entry name" value="AMPBINDING"/>
</dbReference>
<comment type="catalytic activity">
    <reaction evidence="3">
        <text>a long-chain fatty acid + ATP + CoA = a long-chain fatty acyl-CoA + AMP + diphosphate</text>
        <dbReference type="Rhea" id="RHEA:15421"/>
        <dbReference type="ChEBI" id="CHEBI:30616"/>
        <dbReference type="ChEBI" id="CHEBI:33019"/>
        <dbReference type="ChEBI" id="CHEBI:57287"/>
        <dbReference type="ChEBI" id="CHEBI:57560"/>
        <dbReference type="ChEBI" id="CHEBI:83139"/>
        <dbReference type="ChEBI" id="CHEBI:456215"/>
        <dbReference type="EC" id="6.2.1.3"/>
    </reaction>
    <physiologicalReaction direction="left-to-right" evidence="3">
        <dbReference type="Rhea" id="RHEA:15422"/>
    </physiologicalReaction>
</comment>
<dbReference type="PROSITE" id="PS00455">
    <property type="entry name" value="AMP_BINDING"/>
    <property type="match status" value="1"/>
</dbReference>
<dbReference type="GO" id="GO:0005524">
    <property type="term" value="F:ATP binding"/>
    <property type="evidence" value="ECO:0007669"/>
    <property type="project" value="UniProtKB-KW"/>
</dbReference>
<dbReference type="InterPro" id="IPR042099">
    <property type="entry name" value="ANL_N_sf"/>
</dbReference>
<dbReference type="SUPFAM" id="SSF56801">
    <property type="entry name" value="Acetyl-CoA synthetase-like"/>
    <property type="match status" value="1"/>
</dbReference>
<protein>
    <submittedName>
        <fullName evidence="5">AMP-dependent synthetase</fullName>
    </submittedName>
</protein>
<proteinExistence type="predicted"/>
<organism evidence="5 6">
    <name type="scientific">Hylemonella gracilis str. Niagara R</name>
    <dbReference type="NCBI Taxonomy" id="1458275"/>
    <lineage>
        <taxon>Bacteria</taxon>
        <taxon>Pseudomonadati</taxon>
        <taxon>Pseudomonadota</taxon>
        <taxon>Betaproteobacteria</taxon>
        <taxon>Burkholderiales</taxon>
        <taxon>Comamonadaceae</taxon>
        <taxon>Hylemonella</taxon>
    </lineage>
</organism>
<dbReference type="CDD" id="cd05907">
    <property type="entry name" value="VL_LC_FACS_like"/>
    <property type="match status" value="1"/>
</dbReference>
<feature type="domain" description="AMP-dependent synthetase/ligase" evidence="4">
    <location>
        <begin position="25"/>
        <end position="460"/>
    </location>
</feature>
<dbReference type="GO" id="GO:0004467">
    <property type="term" value="F:long-chain fatty acid-CoA ligase activity"/>
    <property type="evidence" value="ECO:0007669"/>
    <property type="project" value="UniProtKB-EC"/>
</dbReference>
<keyword evidence="2" id="KW-0067">ATP-binding</keyword>